<name>A0ABV9RXM1_9PSEU</name>
<reference evidence="3" key="1">
    <citation type="journal article" date="2019" name="Int. J. Syst. Evol. Microbiol.">
        <title>The Global Catalogue of Microorganisms (GCM) 10K type strain sequencing project: providing services to taxonomists for standard genome sequencing and annotation.</title>
        <authorList>
            <consortium name="The Broad Institute Genomics Platform"/>
            <consortium name="The Broad Institute Genome Sequencing Center for Infectious Disease"/>
            <person name="Wu L."/>
            <person name="Ma J."/>
        </authorList>
    </citation>
    <scope>NUCLEOTIDE SEQUENCE [LARGE SCALE GENOMIC DNA]</scope>
    <source>
        <strain evidence="3">ZS-22-S1</strain>
    </source>
</reference>
<evidence type="ECO:0000256" key="1">
    <source>
        <dbReference type="SAM" id="MobiDB-lite"/>
    </source>
</evidence>
<dbReference type="RefSeq" id="WP_378056054.1">
    <property type="nucleotide sequence ID" value="NZ_JBHSIS010000006.1"/>
</dbReference>
<accession>A0ABV9RXM1</accession>
<evidence type="ECO:0000313" key="3">
    <source>
        <dbReference type="Proteomes" id="UP001595859"/>
    </source>
</evidence>
<dbReference type="EMBL" id="JBHSIS010000006">
    <property type="protein sequence ID" value="MFC4854100.1"/>
    <property type="molecule type" value="Genomic_DNA"/>
</dbReference>
<gene>
    <name evidence="2" type="ORF">ACFPCV_11365</name>
</gene>
<organism evidence="2 3">
    <name type="scientific">Actinophytocola glycyrrhizae</name>
    <dbReference type="NCBI Taxonomy" id="2044873"/>
    <lineage>
        <taxon>Bacteria</taxon>
        <taxon>Bacillati</taxon>
        <taxon>Actinomycetota</taxon>
        <taxon>Actinomycetes</taxon>
        <taxon>Pseudonocardiales</taxon>
        <taxon>Pseudonocardiaceae</taxon>
    </lineage>
</organism>
<dbReference type="Proteomes" id="UP001595859">
    <property type="component" value="Unassembled WGS sequence"/>
</dbReference>
<feature type="region of interest" description="Disordered" evidence="1">
    <location>
        <begin position="66"/>
        <end position="97"/>
    </location>
</feature>
<keyword evidence="3" id="KW-1185">Reference proteome</keyword>
<protein>
    <submittedName>
        <fullName evidence="2">Uncharacterized protein</fullName>
    </submittedName>
</protein>
<sequence length="97" mass="10224">MAFNVSCSPGKVAAAAFMRVTPQLPALVLYLDPVNLAIQLPSFPGGTLVLAKFCRELAREAAKLAAEIDPDGEPAPPERGPRHRLVTGDYGDSGASY</sequence>
<evidence type="ECO:0000313" key="2">
    <source>
        <dbReference type="EMBL" id="MFC4854100.1"/>
    </source>
</evidence>
<comment type="caution">
    <text evidence="2">The sequence shown here is derived from an EMBL/GenBank/DDBJ whole genome shotgun (WGS) entry which is preliminary data.</text>
</comment>
<proteinExistence type="predicted"/>